<comment type="caution">
    <text evidence="2">The sequence shown here is derived from an EMBL/GenBank/DDBJ whole genome shotgun (WGS) entry which is preliminary data.</text>
</comment>
<keyword evidence="3" id="KW-1185">Reference proteome</keyword>
<reference evidence="2 3" key="1">
    <citation type="submission" date="2015-06" db="EMBL/GenBank/DDBJ databases">
        <title>Prevotella sp. 109, sp. nov., a novel member of the family Prevotellaceae isolated from human faeces.</title>
        <authorList>
            <person name="Shkoporov A.N."/>
            <person name="Chaplin A.V."/>
            <person name="Kafarskaia L.I."/>
            <person name="Efimov B.A."/>
        </authorList>
    </citation>
    <scope>NUCLEOTIDE SEQUENCE [LARGE SCALE GENOMIC DNA]</scope>
    <source>
        <strain evidence="2 3">109</strain>
    </source>
</reference>
<evidence type="ECO:0000313" key="2">
    <source>
        <dbReference type="EMBL" id="KOO68058.1"/>
    </source>
</evidence>
<protein>
    <recommendedName>
        <fullName evidence="1">Outer membrane protein beta-barrel domain-containing protein</fullName>
    </recommendedName>
</protein>
<proteinExistence type="predicted"/>
<dbReference type="EMBL" id="LFQU01000019">
    <property type="protein sequence ID" value="KOO68058.1"/>
    <property type="molecule type" value="Genomic_DNA"/>
</dbReference>
<accession>A0A8E1QWM7</accession>
<name>A0A8E1QWM7_9BACT</name>
<dbReference type="Pfam" id="PF13568">
    <property type="entry name" value="OMP_b-brl_2"/>
    <property type="match status" value="1"/>
</dbReference>
<dbReference type="Proteomes" id="UP000036951">
    <property type="component" value="Unassembled WGS sequence"/>
</dbReference>
<dbReference type="AlphaFoldDB" id="A0A8E1QWM7"/>
<evidence type="ECO:0000259" key="1">
    <source>
        <dbReference type="Pfam" id="PF13568"/>
    </source>
</evidence>
<feature type="domain" description="Outer membrane protein beta-barrel" evidence="1">
    <location>
        <begin position="6"/>
        <end position="202"/>
    </location>
</feature>
<sequence>MPLTMFAQRQAGEFSLQPKIGLTFSNVSGIDNTAYKAGIKAGVEAEYMATKWLGVTLGIDYSERGCGFDKFIWGYAYLKGPLEDPGTGQIDDDMYDKELKFWQEDGDGHKVKLSYLSVPVMANFYIYKGLAVKAGVQVDFMLSAKYPRGYKEIFDGQPWDGKYTDIKDRCRKVDVTIPLGLSYEYKRFVLDARYEFGLLDIKDDEIVAKNLSTDGTSYFLEYYLLNGKLKRSSAFTLTLGYRLGL</sequence>
<dbReference type="InterPro" id="IPR025665">
    <property type="entry name" value="Beta-barrel_OMP_2"/>
</dbReference>
<organism evidence="2 3">
    <name type="scientific">Xylanibacter rarus</name>
    <dbReference type="NCBI Taxonomy" id="1676614"/>
    <lineage>
        <taxon>Bacteria</taxon>
        <taxon>Pseudomonadati</taxon>
        <taxon>Bacteroidota</taxon>
        <taxon>Bacteroidia</taxon>
        <taxon>Bacteroidales</taxon>
        <taxon>Prevotellaceae</taxon>
        <taxon>Xylanibacter</taxon>
    </lineage>
</organism>
<gene>
    <name evidence="2" type="ORF">ACU52_10145</name>
</gene>
<evidence type="ECO:0000313" key="3">
    <source>
        <dbReference type="Proteomes" id="UP000036951"/>
    </source>
</evidence>